<gene>
    <name evidence="2" type="ORF">LRAMOSA09365</name>
</gene>
<dbReference type="EMBL" id="LK023322">
    <property type="protein sequence ID" value="CDS06840.1"/>
    <property type="molecule type" value="Genomic_DNA"/>
</dbReference>
<protein>
    <submittedName>
        <fullName evidence="2">Uncharacterized protein</fullName>
    </submittedName>
</protein>
<feature type="region of interest" description="Disordered" evidence="1">
    <location>
        <begin position="136"/>
        <end position="168"/>
    </location>
</feature>
<name>A0A077WHI4_9FUNG</name>
<dbReference type="AlphaFoldDB" id="A0A077WHI4"/>
<reference evidence="2" key="1">
    <citation type="journal article" date="2014" name="Genome Announc.">
        <title>De novo whole-genome sequence and genome annotation of Lichtheimia ramosa.</title>
        <authorList>
            <person name="Linde J."/>
            <person name="Schwartze V."/>
            <person name="Binder U."/>
            <person name="Lass-Florl C."/>
            <person name="Voigt K."/>
            <person name="Horn F."/>
        </authorList>
    </citation>
    <scope>NUCLEOTIDE SEQUENCE</scope>
    <source>
        <strain evidence="2">JMRC FSU:6197</strain>
    </source>
</reference>
<evidence type="ECO:0000256" key="1">
    <source>
        <dbReference type="SAM" id="MobiDB-lite"/>
    </source>
</evidence>
<proteinExistence type="predicted"/>
<evidence type="ECO:0000313" key="2">
    <source>
        <dbReference type="EMBL" id="CDS06840.1"/>
    </source>
</evidence>
<organism evidence="2">
    <name type="scientific">Lichtheimia ramosa</name>
    <dbReference type="NCBI Taxonomy" id="688394"/>
    <lineage>
        <taxon>Eukaryota</taxon>
        <taxon>Fungi</taxon>
        <taxon>Fungi incertae sedis</taxon>
        <taxon>Mucoromycota</taxon>
        <taxon>Mucoromycotina</taxon>
        <taxon>Mucoromycetes</taxon>
        <taxon>Mucorales</taxon>
        <taxon>Lichtheimiaceae</taxon>
        <taxon>Lichtheimia</taxon>
    </lineage>
</organism>
<accession>A0A077WHI4</accession>
<sequence length="252" mass="26968">MAAKNGFDGHNENADFWLNGMSNTALKSSSWGTLSATQSSYTGSDHNTSSVATNDDRLGFQRMNNVGGTTSSVEVDTDNNTAFSDDDSEVAQITVSLASLVQLPTESPVDVELIECTLEDLVNGDTSETIQNVLRSLRGEHTQKSNVGSTTEDQKAESASISSRDRDDIKKRMIEKAKRINDAKLNAFAASFEPSSSQATSLVHDDISAAGTLESPGHLDVSPEKYDVDEAVSMSAIKLNPTAPSFIPLRTS</sequence>
<dbReference type="OrthoDB" id="2291103at2759"/>